<dbReference type="Pfam" id="PF01676">
    <property type="entry name" value="Metalloenzyme"/>
    <property type="match status" value="1"/>
</dbReference>
<dbReference type="InterPro" id="IPR006124">
    <property type="entry name" value="Metalloenzyme"/>
</dbReference>
<dbReference type="GO" id="GO:0004619">
    <property type="term" value="F:phosphoglycerate mutase activity"/>
    <property type="evidence" value="ECO:0007669"/>
    <property type="project" value="UniProtKB-EC"/>
</dbReference>
<dbReference type="RefSeq" id="WP_200761209.1">
    <property type="nucleotide sequence ID" value="NZ_CP036425.1"/>
</dbReference>
<comment type="similarity">
    <text evidence="4">Belongs to the BPG-independent phosphoglycerate mutase family. A-PGAM subfamily.</text>
</comment>
<accession>A0A517YW64</accession>
<dbReference type="NCBIfam" id="TIGR02535">
    <property type="entry name" value="hyp_Hser_kinase"/>
    <property type="match status" value="1"/>
</dbReference>
<dbReference type="InterPro" id="IPR004456">
    <property type="entry name" value="Pglycerate_mutase_ApgM"/>
</dbReference>
<name>A0A517YW64_9BACT</name>
<evidence type="ECO:0000256" key="4">
    <source>
        <dbReference type="ARBA" id="ARBA00005524"/>
    </source>
</evidence>
<dbReference type="InterPro" id="IPR023665">
    <property type="entry name" value="ApgAM_prokaryotes"/>
</dbReference>
<protein>
    <submittedName>
        <fullName evidence="8">Cofactor-independent phosphoglycerate mutase</fullName>
    </submittedName>
</protein>
<comment type="catalytic activity">
    <reaction evidence="1">
        <text>(2R)-2-phosphoglycerate = (2R)-3-phosphoglycerate</text>
        <dbReference type="Rhea" id="RHEA:15901"/>
        <dbReference type="ChEBI" id="CHEBI:58272"/>
        <dbReference type="ChEBI" id="CHEBI:58289"/>
        <dbReference type="EC" id="5.4.2.12"/>
    </reaction>
</comment>
<dbReference type="InterPro" id="IPR017850">
    <property type="entry name" value="Alkaline_phosphatase_core_sf"/>
</dbReference>
<evidence type="ECO:0000256" key="6">
    <source>
        <dbReference type="ARBA" id="ARBA00023235"/>
    </source>
</evidence>
<gene>
    <name evidence="8" type="ORF">KS4_25410</name>
</gene>
<keyword evidence="5" id="KW-0324">Glycolysis</keyword>
<dbReference type="KEGG" id="pcor:KS4_25410"/>
<evidence type="ECO:0000313" key="9">
    <source>
        <dbReference type="Proteomes" id="UP000317369"/>
    </source>
</evidence>
<dbReference type="NCBIfam" id="NF003242">
    <property type="entry name" value="PRK04200.1"/>
    <property type="match status" value="1"/>
</dbReference>
<dbReference type="PANTHER" id="PTHR31209:SF4">
    <property type="entry name" value="2,3-BISPHOSPHOGLYCERATE-INDEPENDENT PHOSPHOGLYCERATE MUTASE"/>
    <property type="match status" value="1"/>
</dbReference>
<comment type="function">
    <text evidence="2">Catalyzes the interconversion of 2-phosphoglycerate and 3-phosphoglycerate.</text>
</comment>
<dbReference type="SUPFAM" id="SSF53649">
    <property type="entry name" value="Alkaline phosphatase-like"/>
    <property type="match status" value="1"/>
</dbReference>
<dbReference type="Pfam" id="PF10143">
    <property type="entry name" value="PhosphMutase"/>
    <property type="match status" value="1"/>
</dbReference>
<evidence type="ECO:0000256" key="2">
    <source>
        <dbReference type="ARBA" id="ARBA00002315"/>
    </source>
</evidence>
<dbReference type="NCBIfam" id="TIGR00306">
    <property type="entry name" value="apgM"/>
    <property type="match status" value="1"/>
</dbReference>
<dbReference type="EMBL" id="CP036425">
    <property type="protein sequence ID" value="QDU34471.1"/>
    <property type="molecule type" value="Genomic_DNA"/>
</dbReference>
<evidence type="ECO:0000256" key="1">
    <source>
        <dbReference type="ARBA" id="ARBA00000370"/>
    </source>
</evidence>
<dbReference type="Gene3D" id="3.40.720.10">
    <property type="entry name" value="Alkaline Phosphatase, subunit A"/>
    <property type="match status" value="2"/>
</dbReference>
<evidence type="ECO:0000313" key="8">
    <source>
        <dbReference type="EMBL" id="QDU34471.1"/>
    </source>
</evidence>
<dbReference type="PIRSF" id="PIRSF006392">
    <property type="entry name" value="IPGAM_arch"/>
    <property type="match status" value="1"/>
</dbReference>
<organism evidence="8 9">
    <name type="scientific">Poriferisphaera corsica</name>
    <dbReference type="NCBI Taxonomy" id="2528020"/>
    <lineage>
        <taxon>Bacteria</taxon>
        <taxon>Pseudomonadati</taxon>
        <taxon>Planctomycetota</taxon>
        <taxon>Phycisphaerae</taxon>
        <taxon>Phycisphaerales</taxon>
        <taxon>Phycisphaeraceae</taxon>
        <taxon>Poriferisphaera</taxon>
    </lineage>
</organism>
<proteinExistence type="inferred from homology"/>
<dbReference type="AlphaFoldDB" id="A0A517YW64"/>
<feature type="domain" description="Metalloenzyme" evidence="7">
    <location>
        <begin position="17"/>
        <end position="387"/>
    </location>
</feature>
<keyword evidence="9" id="KW-1185">Reference proteome</keyword>
<comment type="pathway">
    <text evidence="3">Carbohydrate degradation.</text>
</comment>
<reference evidence="8 9" key="1">
    <citation type="submission" date="2019-02" db="EMBL/GenBank/DDBJ databases">
        <title>Deep-cultivation of Planctomycetes and their phenomic and genomic characterization uncovers novel biology.</title>
        <authorList>
            <person name="Wiegand S."/>
            <person name="Jogler M."/>
            <person name="Boedeker C."/>
            <person name="Pinto D."/>
            <person name="Vollmers J."/>
            <person name="Rivas-Marin E."/>
            <person name="Kohn T."/>
            <person name="Peeters S.H."/>
            <person name="Heuer A."/>
            <person name="Rast P."/>
            <person name="Oberbeckmann S."/>
            <person name="Bunk B."/>
            <person name="Jeske O."/>
            <person name="Meyerdierks A."/>
            <person name="Storesund J.E."/>
            <person name="Kallscheuer N."/>
            <person name="Luecker S."/>
            <person name="Lage O.M."/>
            <person name="Pohl T."/>
            <person name="Merkel B.J."/>
            <person name="Hornburger P."/>
            <person name="Mueller R.-W."/>
            <person name="Bruemmer F."/>
            <person name="Labrenz M."/>
            <person name="Spormann A.M."/>
            <person name="Op den Camp H."/>
            <person name="Overmann J."/>
            <person name="Amann R."/>
            <person name="Jetten M.S.M."/>
            <person name="Mascher T."/>
            <person name="Medema M.H."/>
            <person name="Devos D.P."/>
            <person name="Kaster A.-K."/>
            <person name="Ovreas L."/>
            <person name="Rohde M."/>
            <person name="Galperin M.Y."/>
            <person name="Jogler C."/>
        </authorList>
    </citation>
    <scope>NUCLEOTIDE SEQUENCE [LARGE SCALE GENOMIC DNA]</scope>
    <source>
        <strain evidence="8 9">KS4</strain>
    </source>
</reference>
<dbReference type="CDD" id="cd16011">
    <property type="entry name" value="iPGM_like"/>
    <property type="match status" value="1"/>
</dbReference>
<evidence type="ECO:0000256" key="5">
    <source>
        <dbReference type="ARBA" id="ARBA00023152"/>
    </source>
</evidence>
<dbReference type="Proteomes" id="UP000317369">
    <property type="component" value="Chromosome"/>
</dbReference>
<dbReference type="GO" id="GO:0006096">
    <property type="term" value="P:glycolytic process"/>
    <property type="evidence" value="ECO:0007669"/>
    <property type="project" value="UniProtKB-KW"/>
</dbReference>
<sequence>MSIDFPDFPLSITISHMKYVIIIPDGAADLPLEDFDGKTAFQAANIPNTDALAKAGRIGTANTTPQGMPCGSDVCSMSLLGYDPAEYHTGRAPLEAAALGIPLSDTDWIFRVNFVTVIDGNMQDHSAGAITDNEARTLLADFAKEFSLDGVKIYPGVSYRNILIDSSGSRDYSELVTTPPHDVPGEPMKKYLPVGGESAQVLCDIIHRSETIFADHEINATRREIGDAPATHLWPWGQGTKPQMPTFLEKYGIKGAMITAVDLLAGISAFIGWDRLDVPGQTSYHDTDYAAAGTHAIAALDAYDIVCVHVEAPDEASHAADAKTKVAAIESIDQHIVGPIHNALEDRGEPYRILLLPDHYTRVDNRKHHARPVPFLIAGHKMKGAVERTYCEANAEASDLHIEHGHELMEFFLQSGL</sequence>
<dbReference type="GO" id="GO:0046872">
    <property type="term" value="F:metal ion binding"/>
    <property type="evidence" value="ECO:0007669"/>
    <property type="project" value="InterPro"/>
</dbReference>
<keyword evidence="6" id="KW-0413">Isomerase</keyword>
<dbReference type="PANTHER" id="PTHR31209">
    <property type="entry name" value="COFACTOR-INDEPENDENT PHOSPHOGLYCERATE MUTASE"/>
    <property type="match status" value="1"/>
</dbReference>
<evidence type="ECO:0000256" key="3">
    <source>
        <dbReference type="ARBA" id="ARBA00004921"/>
    </source>
</evidence>
<evidence type="ECO:0000259" key="7">
    <source>
        <dbReference type="Pfam" id="PF01676"/>
    </source>
</evidence>